<evidence type="ECO:0008006" key="8">
    <source>
        <dbReference type="Google" id="ProtNLM"/>
    </source>
</evidence>
<dbReference type="InterPro" id="IPR004046">
    <property type="entry name" value="GST_C"/>
</dbReference>
<dbReference type="SUPFAM" id="SSF47616">
    <property type="entry name" value="GST C-terminal domain-like"/>
    <property type="match status" value="1"/>
</dbReference>
<dbReference type="Gene3D" id="1.20.1050.10">
    <property type="match status" value="1"/>
</dbReference>
<dbReference type="PROSITE" id="PS50404">
    <property type="entry name" value="GST_NTER"/>
    <property type="match status" value="1"/>
</dbReference>
<dbReference type="InterPro" id="IPR036249">
    <property type="entry name" value="Thioredoxin-like_sf"/>
</dbReference>
<dbReference type="PANTHER" id="PTHR44051">
    <property type="entry name" value="GLUTATHIONE S-TRANSFERASE-RELATED"/>
    <property type="match status" value="1"/>
</dbReference>
<gene>
    <name evidence="5" type="ORF">EG327_005734</name>
    <name evidence="4" type="ORF">EG328_003772</name>
</gene>
<reference evidence="4 6" key="1">
    <citation type="submission" date="2018-12" db="EMBL/GenBank/DDBJ databases">
        <title>Venturia inaequalis Genome Resource.</title>
        <authorList>
            <person name="Lichtner F.J."/>
        </authorList>
    </citation>
    <scope>NUCLEOTIDE SEQUENCE [LARGE SCALE GENOMIC DNA]</scope>
    <source>
        <strain evidence="4 6">120213</strain>
        <strain evidence="5 7">DMI_063113</strain>
    </source>
</reference>
<dbReference type="SFLD" id="SFLDS00019">
    <property type="entry name" value="Glutathione_Transferase_(cytos"/>
    <property type="match status" value="1"/>
</dbReference>
<dbReference type="InterPro" id="IPR036282">
    <property type="entry name" value="Glutathione-S-Trfase_C_sf"/>
</dbReference>
<comment type="similarity">
    <text evidence="1">Belongs to the GST superfamily.</text>
</comment>
<feature type="domain" description="GST N-terminal" evidence="2">
    <location>
        <begin position="1"/>
        <end position="83"/>
    </location>
</feature>
<name>A0A8H3UQP0_VENIN</name>
<dbReference type="EMBL" id="WNWR01000331">
    <property type="protein sequence ID" value="KAE9982816.1"/>
    <property type="molecule type" value="Genomic_DNA"/>
</dbReference>
<organism evidence="4 6">
    <name type="scientific">Venturia inaequalis</name>
    <name type="common">Apple scab fungus</name>
    <dbReference type="NCBI Taxonomy" id="5025"/>
    <lineage>
        <taxon>Eukaryota</taxon>
        <taxon>Fungi</taxon>
        <taxon>Dikarya</taxon>
        <taxon>Ascomycota</taxon>
        <taxon>Pezizomycotina</taxon>
        <taxon>Dothideomycetes</taxon>
        <taxon>Pleosporomycetidae</taxon>
        <taxon>Venturiales</taxon>
        <taxon>Venturiaceae</taxon>
        <taxon>Venturia</taxon>
    </lineage>
</organism>
<evidence type="ECO:0000256" key="1">
    <source>
        <dbReference type="ARBA" id="ARBA00007409"/>
    </source>
</evidence>
<dbReference type="AlphaFoldDB" id="A0A8H3UQP0"/>
<sequence>MPEITLYFLQASRSIRTAWLLEELNLPYNVKISDRENNKAPQAFKDESDNPLGKFPTLKDGKLTICESGAITEYLCDTYDKEGRMMAQQQPARTRIQQWVHAAEGTFLLHAIAITYARWFSPQRAQDNGDVQELEKNLSVNVQKDLDWLDTELENSKSGFLVGKTLTAADIMVHFSVQFIFARGLGVQGVDTKRWKNVAEWVDRCEKSDGYRKAVDKTGYTLFPKNM</sequence>
<dbReference type="PROSITE" id="PS50405">
    <property type="entry name" value="GST_CTER"/>
    <property type="match status" value="1"/>
</dbReference>
<protein>
    <recommendedName>
        <fullName evidence="8">Glutathione S-transferase</fullName>
    </recommendedName>
</protein>
<evidence type="ECO:0000259" key="3">
    <source>
        <dbReference type="PROSITE" id="PS50405"/>
    </source>
</evidence>
<dbReference type="Pfam" id="PF13417">
    <property type="entry name" value="GST_N_3"/>
    <property type="match status" value="1"/>
</dbReference>
<dbReference type="InterPro" id="IPR010987">
    <property type="entry name" value="Glutathione-S-Trfase_C-like"/>
</dbReference>
<dbReference type="InterPro" id="IPR004045">
    <property type="entry name" value="Glutathione_S-Trfase_N"/>
</dbReference>
<proteinExistence type="inferred from homology"/>
<dbReference type="PANTHER" id="PTHR44051:SF9">
    <property type="entry name" value="GLUTATHIONE S-TRANSFERASE 1"/>
    <property type="match status" value="1"/>
</dbReference>
<accession>A0A8H3UQP0</accession>
<evidence type="ECO:0000313" key="5">
    <source>
        <dbReference type="EMBL" id="KAE9982816.1"/>
    </source>
</evidence>
<dbReference type="Gene3D" id="3.40.30.10">
    <property type="entry name" value="Glutaredoxin"/>
    <property type="match status" value="1"/>
</dbReference>
<dbReference type="EMBL" id="WNWS01000216">
    <property type="protein sequence ID" value="KAE9974555.1"/>
    <property type="molecule type" value="Genomic_DNA"/>
</dbReference>
<evidence type="ECO:0000313" key="4">
    <source>
        <dbReference type="EMBL" id="KAE9974555.1"/>
    </source>
</evidence>
<dbReference type="Proteomes" id="UP000490939">
    <property type="component" value="Unassembled WGS sequence"/>
</dbReference>
<dbReference type="Pfam" id="PF00043">
    <property type="entry name" value="GST_C"/>
    <property type="match status" value="1"/>
</dbReference>
<evidence type="ECO:0000313" key="6">
    <source>
        <dbReference type="Proteomes" id="UP000447873"/>
    </source>
</evidence>
<dbReference type="CDD" id="cd03046">
    <property type="entry name" value="GST_N_GTT1_like"/>
    <property type="match status" value="1"/>
</dbReference>
<evidence type="ECO:0000313" key="7">
    <source>
        <dbReference type="Proteomes" id="UP000490939"/>
    </source>
</evidence>
<keyword evidence="7" id="KW-1185">Reference proteome</keyword>
<evidence type="ECO:0000259" key="2">
    <source>
        <dbReference type="PROSITE" id="PS50404"/>
    </source>
</evidence>
<comment type="caution">
    <text evidence="4">The sequence shown here is derived from an EMBL/GenBank/DDBJ whole genome shotgun (WGS) entry which is preliminary data.</text>
</comment>
<dbReference type="SUPFAM" id="SSF52833">
    <property type="entry name" value="Thioredoxin-like"/>
    <property type="match status" value="1"/>
</dbReference>
<feature type="domain" description="GST C-terminal" evidence="3">
    <location>
        <begin position="89"/>
        <end position="227"/>
    </location>
</feature>
<dbReference type="SFLD" id="SFLDG00358">
    <property type="entry name" value="Main_(cytGST)"/>
    <property type="match status" value="1"/>
</dbReference>
<dbReference type="Proteomes" id="UP000447873">
    <property type="component" value="Unassembled WGS sequence"/>
</dbReference>
<dbReference type="InterPro" id="IPR040079">
    <property type="entry name" value="Glutathione_S-Trfase"/>
</dbReference>